<keyword evidence="6 8" id="KW-1133">Transmembrane helix</keyword>
<keyword evidence="7 8" id="KW-0472">Membrane</keyword>
<comment type="caution">
    <text evidence="9">The sequence shown here is derived from an EMBL/GenBank/DDBJ whole genome shotgun (WGS) entry which is preliminary data.</text>
</comment>
<dbReference type="InterPro" id="IPR019127">
    <property type="entry name" value="Exosortase"/>
</dbReference>
<evidence type="ECO:0000256" key="8">
    <source>
        <dbReference type="SAM" id="Phobius"/>
    </source>
</evidence>
<dbReference type="InterPro" id="IPR026323">
    <property type="entry name" value="Exosortase-related_prot_XrtF"/>
</dbReference>
<keyword evidence="3" id="KW-0645">Protease</keyword>
<reference evidence="10" key="1">
    <citation type="journal article" date="2019" name="Int. J. Syst. Evol. Microbiol.">
        <title>The Global Catalogue of Microorganisms (GCM) 10K type strain sequencing project: providing services to taxonomists for standard genome sequencing and annotation.</title>
        <authorList>
            <consortium name="The Broad Institute Genomics Platform"/>
            <consortium name="The Broad Institute Genome Sequencing Center for Infectious Disease"/>
            <person name="Wu L."/>
            <person name="Ma J."/>
        </authorList>
    </citation>
    <scope>NUCLEOTIDE SEQUENCE [LARGE SCALE GENOMIC DNA]</scope>
    <source>
        <strain evidence="10">JCM 18287</strain>
    </source>
</reference>
<evidence type="ECO:0000313" key="9">
    <source>
        <dbReference type="EMBL" id="GAA4964609.1"/>
    </source>
</evidence>
<keyword evidence="4 8" id="KW-0812">Transmembrane</keyword>
<evidence type="ECO:0000313" key="10">
    <source>
        <dbReference type="Proteomes" id="UP001501692"/>
    </source>
</evidence>
<feature type="transmembrane region" description="Helical" evidence="8">
    <location>
        <begin position="52"/>
        <end position="76"/>
    </location>
</feature>
<evidence type="ECO:0000256" key="7">
    <source>
        <dbReference type="ARBA" id="ARBA00023136"/>
    </source>
</evidence>
<evidence type="ECO:0000256" key="1">
    <source>
        <dbReference type="ARBA" id="ARBA00004651"/>
    </source>
</evidence>
<dbReference type="InterPro" id="IPR026392">
    <property type="entry name" value="Exo/Archaeosortase_dom"/>
</dbReference>
<keyword evidence="10" id="KW-1185">Reference proteome</keyword>
<protein>
    <submittedName>
        <fullName evidence="9">Exosortase family protein XrtF</fullName>
    </submittedName>
</protein>
<dbReference type="NCBIfam" id="TIGR04128">
    <property type="entry name" value="exoso_Fjoh_1448"/>
    <property type="match status" value="1"/>
</dbReference>
<sequence>MQYSDGSKFYPDYMTNLVAKQSESLLNSLGYEAKVLPHPNEPSMKLMLNGNYLARIIEGCNAVSVIILFFSFVIAFSGKLKITLLYIFSGSVLIYVVNLFRIVILSLGLYHYPEKSEVLHTVIFPAIIYGMVFLLWIFWVNRFSKFNKKDG</sequence>
<dbReference type="Proteomes" id="UP001501692">
    <property type="component" value="Unassembled WGS sequence"/>
</dbReference>
<name>A0ABP9H9C3_9FLAO</name>
<evidence type="ECO:0000256" key="4">
    <source>
        <dbReference type="ARBA" id="ARBA00022692"/>
    </source>
</evidence>
<keyword evidence="2" id="KW-1003">Cell membrane</keyword>
<feature type="transmembrane region" description="Helical" evidence="8">
    <location>
        <begin position="118"/>
        <end position="139"/>
    </location>
</feature>
<evidence type="ECO:0000256" key="2">
    <source>
        <dbReference type="ARBA" id="ARBA00022475"/>
    </source>
</evidence>
<keyword evidence="5" id="KW-0378">Hydrolase</keyword>
<accession>A0ABP9H9C3</accession>
<organism evidence="9 10">
    <name type="scientific">Algibacter aquimarinus</name>
    <dbReference type="NCBI Taxonomy" id="1136748"/>
    <lineage>
        <taxon>Bacteria</taxon>
        <taxon>Pseudomonadati</taxon>
        <taxon>Bacteroidota</taxon>
        <taxon>Flavobacteriia</taxon>
        <taxon>Flavobacteriales</taxon>
        <taxon>Flavobacteriaceae</taxon>
        <taxon>Algibacter</taxon>
    </lineage>
</organism>
<dbReference type="EMBL" id="BAABJK010000004">
    <property type="protein sequence ID" value="GAA4964609.1"/>
    <property type="molecule type" value="Genomic_DNA"/>
</dbReference>
<dbReference type="Pfam" id="PF09721">
    <property type="entry name" value="Exosortase_EpsH"/>
    <property type="match status" value="1"/>
</dbReference>
<evidence type="ECO:0000256" key="5">
    <source>
        <dbReference type="ARBA" id="ARBA00022801"/>
    </source>
</evidence>
<evidence type="ECO:0000256" key="3">
    <source>
        <dbReference type="ARBA" id="ARBA00022670"/>
    </source>
</evidence>
<feature type="transmembrane region" description="Helical" evidence="8">
    <location>
        <begin position="83"/>
        <end position="112"/>
    </location>
</feature>
<comment type="subcellular location">
    <subcellularLocation>
        <location evidence="1">Cell membrane</location>
        <topology evidence="1">Multi-pass membrane protein</topology>
    </subcellularLocation>
</comment>
<evidence type="ECO:0000256" key="6">
    <source>
        <dbReference type="ARBA" id="ARBA00022989"/>
    </source>
</evidence>
<dbReference type="NCBIfam" id="TIGR04178">
    <property type="entry name" value="exo_archaeo"/>
    <property type="match status" value="1"/>
</dbReference>
<gene>
    <name evidence="9" type="primary">xrtF</name>
    <name evidence="9" type="ORF">GCM10023315_11810</name>
</gene>
<proteinExistence type="predicted"/>